<dbReference type="EMBL" id="JANAWD010000029">
    <property type="protein sequence ID" value="KAJ3490370.1"/>
    <property type="molecule type" value="Genomic_DNA"/>
</dbReference>
<evidence type="ECO:0000313" key="3">
    <source>
        <dbReference type="Proteomes" id="UP001212997"/>
    </source>
</evidence>
<dbReference type="Proteomes" id="UP001212997">
    <property type="component" value="Unassembled WGS sequence"/>
</dbReference>
<sequence>MPRAGRRVKQKLASPPTTDADAGTSTSDVAPWVPVAPTTTGLLALPVELFEMVLSDFEDISVGSIMQNPTTLPKEEGERMRVLRALSQTCKALRASCLPRVWERLEACIEHNDSAWYKQVSSRLERRCNGLADNPDLAKFVKIATVTLTRCSTQTVLDAFTKCLAVLPNLHTLQIVHTHSQMTTTLKNHFEGKSFPQIRNIILPSCAHNILRACPGVTSVTCNEDDGSKLVSAIRASCKGVVHVSGIRAEESIMKRLAKAAPNLREIHANACQVRVGYYRTLIVDPGDIKYLSVFKKLQRIVMIVGEEGDDEQIAGTCKLHVSAAQEALKESSAKDKEVVIHYSKCDSPRNVNWRRWSTVRTVHIKV</sequence>
<accession>A0AAD5VAH7</accession>
<dbReference type="AlphaFoldDB" id="A0AAD5VAH7"/>
<organism evidence="2 3">
    <name type="scientific">Meripilus lineatus</name>
    <dbReference type="NCBI Taxonomy" id="2056292"/>
    <lineage>
        <taxon>Eukaryota</taxon>
        <taxon>Fungi</taxon>
        <taxon>Dikarya</taxon>
        <taxon>Basidiomycota</taxon>
        <taxon>Agaricomycotina</taxon>
        <taxon>Agaricomycetes</taxon>
        <taxon>Polyporales</taxon>
        <taxon>Meripilaceae</taxon>
        <taxon>Meripilus</taxon>
    </lineage>
</organism>
<protein>
    <submittedName>
        <fullName evidence="2">Uncharacterized protein</fullName>
    </submittedName>
</protein>
<feature type="compositionally biased region" description="Basic residues" evidence="1">
    <location>
        <begin position="1"/>
        <end position="10"/>
    </location>
</feature>
<evidence type="ECO:0000256" key="1">
    <source>
        <dbReference type="SAM" id="MobiDB-lite"/>
    </source>
</evidence>
<feature type="region of interest" description="Disordered" evidence="1">
    <location>
        <begin position="1"/>
        <end position="29"/>
    </location>
</feature>
<feature type="compositionally biased region" description="Low complexity" evidence="1">
    <location>
        <begin position="17"/>
        <end position="28"/>
    </location>
</feature>
<keyword evidence="3" id="KW-1185">Reference proteome</keyword>
<comment type="caution">
    <text evidence="2">The sequence shown here is derived from an EMBL/GenBank/DDBJ whole genome shotgun (WGS) entry which is preliminary data.</text>
</comment>
<name>A0AAD5VAH7_9APHY</name>
<proteinExistence type="predicted"/>
<gene>
    <name evidence="2" type="ORF">NLI96_g1482</name>
</gene>
<evidence type="ECO:0000313" key="2">
    <source>
        <dbReference type="EMBL" id="KAJ3490370.1"/>
    </source>
</evidence>
<reference evidence="2" key="1">
    <citation type="submission" date="2022-07" db="EMBL/GenBank/DDBJ databases">
        <title>Genome Sequence of Physisporinus lineatus.</title>
        <authorList>
            <person name="Buettner E."/>
        </authorList>
    </citation>
    <scope>NUCLEOTIDE SEQUENCE</scope>
    <source>
        <strain evidence="2">VT162</strain>
    </source>
</reference>